<dbReference type="GO" id="GO:0014047">
    <property type="term" value="P:glutamate secretion"/>
    <property type="evidence" value="ECO:0007669"/>
    <property type="project" value="Ensembl"/>
</dbReference>
<evidence type="ECO:0000313" key="13">
    <source>
        <dbReference type="Ensembl" id="ENSRBIP00000007862.1"/>
    </source>
</evidence>
<keyword evidence="5 11" id="KW-0472">Membrane</keyword>
<dbReference type="GO" id="GO:0061534">
    <property type="term" value="P:gamma-aminobutyric acid secretion, neurotransmission"/>
    <property type="evidence" value="ECO:0007669"/>
    <property type="project" value="Ensembl"/>
</dbReference>
<comment type="similarity">
    <text evidence="10 11">Belongs to the anion channel-forming bestrophin (TC 1.A.46) family. Calcium-sensitive chloride channel subfamily.</text>
</comment>
<dbReference type="Pfam" id="PF01062">
    <property type="entry name" value="Bestrophin"/>
    <property type="match status" value="1"/>
</dbReference>
<dbReference type="GO" id="GO:0051259">
    <property type="term" value="P:protein complex oligomerization"/>
    <property type="evidence" value="ECO:0007669"/>
    <property type="project" value="Ensembl"/>
</dbReference>
<dbReference type="Ensembl" id="ENSRBIT00000031465.1">
    <property type="protein sequence ID" value="ENSRBIP00000007862.1"/>
    <property type="gene ID" value="ENSRBIG00000027850.1"/>
</dbReference>
<evidence type="ECO:0000256" key="11">
    <source>
        <dbReference type="RuleBase" id="RU363126"/>
    </source>
</evidence>
<comment type="catalytic activity">
    <reaction evidence="9">
        <text>chloride(in) = chloride(out)</text>
        <dbReference type="Rhea" id="RHEA:29823"/>
        <dbReference type="ChEBI" id="CHEBI:17996"/>
    </reaction>
</comment>
<dbReference type="RefSeq" id="XP_017733883.1">
    <property type="nucleotide sequence ID" value="XM_017878394.1"/>
</dbReference>
<dbReference type="PANTHER" id="PTHR10736">
    <property type="entry name" value="BESTROPHIN"/>
    <property type="match status" value="1"/>
</dbReference>
<accession>A0A2K6K9E6</accession>
<feature type="transmembrane region" description="Helical" evidence="11">
    <location>
        <begin position="71"/>
        <end position="94"/>
    </location>
</feature>
<dbReference type="GO" id="GO:0098793">
    <property type="term" value="C:presynapse"/>
    <property type="evidence" value="ECO:0007669"/>
    <property type="project" value="GOC"/>
</dbReference>
<dbReference type="GO" id="GO:0048167">
    <property type="term" value="P:regulation of synaptic plasticity"/>
    <property type="evidence" value="ECO:0007669"/>
    <property type="project" value="Ensembl"/>
</dbReference>
<accession>A0AAJ7HRV2</accession>
<sequence>MTITYTSQVANARLGSFSRLLLCWRGSIYKLLYGEFFIFLLCYYIIRFIYRLALTEEQQLMFEKLTLYCDSYIQLIPISFVLGFYVTLVVTRWWNQYENLPWPDRLMSLVSGFVEGKDEQGRLLRRTLIRYANLGNVLILRSVSTAVYKRFPSAQHLVQAGFMTPAEHKQLEKLSLPHNMFWVPWVWFANLSMKAWLGGRIRDPILLQSLLNEMNTLRTQCGHLYAYDWISIPLVYTQVVTVAVYSFFLTCLVGRQFLNPAKAYPGHELDLVVPVFTFLQFFFYVGWLKVAEQLINPFGEDDDDFETNWIVDRNLQVSLLAVDEMHQDLPRMEPDMYWNEPEPHPPYTAASAQFRRASFMGSTFNISLNKEEMEFQPNQEDEEDAHTGIIGRFLGLQSHDHHPPRANSRTKLLWPKRESLLHEGLPKNHKAVKQNIRGQEDNKAWKLKAVDTFKSAPLYQRPGYYSAPQTPLSPTPMFFPPEPSAPSKLHSVTGIDTKDKSLKTVSSGAKNSSELLSGSDGALMEHPEVSHVRRKTVEFNLTDTPEIPENHLKELLELSTTNIHATLKDHVDPYWALENRSVLHPNQGHCIALCPTPASLALNLPFLHNFLGFHHCQSMLDLRPALAWGIYLATSTGILEVFGTFSHFTQEPGITRKTSWEQVKEAEVVLTKVLLENYPRADRPGLAEQMLSLAPTYFEQGWLTQNHGVAVSWMTDEHFPITI</sequence>
<evidence type="ECO:0000256" key="4">
    <source>
        <dbReference type="ARBA" id="ARBA00023065"/>
    </source>
</evidence>
<keyword evidence="7 11" id="KW-0868">Chloride</keyword>
<feature type="transmembrane region" description="Helical" evidence="11">
    <location>
        <begin position="31"/>
        <end position="50"/>
    </location>
</feature>
<comment type="subcellular location">
    <subcellularLocation>
        <location evidence="11">Cell membrane</location>
        <topology evidence="11">Multi-pass membrane protein</topology>
    </subcellularLocation>
    <subcellularLocation>
        <location evidence="1">Membrane</location>
    </subcellularLocation>
</comment>
<dbReference type="GO" id="GO:0030321">
    <property type="term" value="P:transepithelial chloride transport"/>
    <property type="evidence" value="ECO:0007669"/>
    <property type="project" value="Ensembl"/>
</dbReference>
<keyword evidence="2 11" id="KW-0812">Transmembrane</keyword>
<dbReference type="GeneTree" id="ENSGT00940000158650"/>
<dbReference type="RefSeq" id="XP_017733879.1">
    <property type="nucleotide sequence ID" value="XM_017878390.1"/>
</dbReference>
<dbReference type="GeneID" id="108533595"/>
<gene>
    <name evidence="13" type="primary">BEST1</name>
</gene>
<evidence type="ECO:0000256" key="8">
    <source>
        <dbReference type="ARBA" id="ARBA00023303"/>
    </source>
</evidence>
<dbReference type="GO" id="GO:0051924">
    <property type="term" value="P:regulation of calcium ion transport"/>
    <property type="evidence" value="ECO:0007669"/>
    <property type="project" value="Ensembl"/>
</dbReference>
<dbReference type="KEGG" id="rbb:108533595"/>
<dbReference type="RefSeq" id="XP_017733881.1">
    <property type="nucleotide sequence ID" value="XM_017878392.1"/>
</dbReference>
<evidence type="ECO:0000256" key="12">
    <source>
        <dbReference type="SAM" id="MobiDB-lite"/>
    </source>
</evidence>
<reference evidence="13 14" key="1">
    <citation type="submission" date="2016-06" db="EMBL/GenBank/DDBJ databases">
        <title>Genome of Rhinopithecus bieti.</title>
        <authorList>
            <person name="Wu"/>
            <person name="C.-I. and Zhang"/>
            <person name="Y."/>
        </authorList>
    </citation>
    <scope>NUCLEOTIDE SEQUENCE</scope>
</reference>
<reference evidence="13" key="3">
    <citation type="submission" date="2025-09" db="UniProtKB">
        <authorList>
            <consortium name="Ensembl"/>
        </authorList>
    </citation>
    <scope>IDENTIFICATION</scope>
</reference>
<evidence type="ECO:0000256" key="9">
    <source>
        <dbReference type="ARBA" id="ARBA00024167"/>
    </source>
</evidence>
<dbReference type="RefSeq" id="XP_017733882.1">
    <property type="nucleotide sequence ID" value="XM_017878393.1"/>
</dbReference>
<proteinExistence type="inferred from homology"/>
<dbReference type="Proteomes" id="UP000233180">
    <property type="component" value="Unassembled WGS sequence"/>
</dbReference>
<evidence type="ECO:0000256" key="3">
    <source>
        <dbReference type="ARBA" id="ARBA00022989"/>
    </source>
</evidence>
<dbReference type="RefSeq" id="XP_017733880.1">
    <property type="nucleotide sequence ID" value="XM_017878391.1"/>
</dbReference>
<keyword evidence="11" id="KW-1003">Cell membrane</keyword>
<evidence type="ECO:0000256" key="10">
    <source>
        <dbReference type="ARBA" id="ARBA00034769"/>
    </source>
</evidence>
<name>A0AAJ7HRV2_RHIBE</name>
<dbReference type="GO" id="GO:0005229">
    <property type="term" value="F:intracellularly calcium-gated chloride channel activity"/>
    <property type="evidence" value="ECO:0007669"/>
    <property type="project" value="Ensembl"/>
</dbReference>
<dbReference type="CTD" id="7439"/>
<comment type="function">
    <text evidence="11">Forms calcium-sensitive chloride channels. Permeable to bicarbonate.</text>
</comment>
<evidence type="ECO:0000256" key="6">
    <source>
        <dbReference type="ARBA" id="ARBA00023173"/>
    </source>
</evidence>
<evidence type="ECO:0000256" key="1">
    <source>
        <dbReference type="ARBA" id="ARBA00004370"/>
    </source>
</evidence>
<dbReference type="InterPro" id="IPR021134">
    <property type="entry name" value="Bestrophin-like"/>
</dbReference>
<dbReference type="PANTHER" id="PTHR10736:SF4">
    <property type="entry name" value="BESTROPHIN-1"/>
    <property type="match status" value="1"/>
</dbReference>
<evidence type="ECO:0000256" key="7">
    <source>
        <dbReference type="ARBA" id="ARBA00023214"/>
    </source>
</evidence>
<keyword evidence="14" id="KW-1185">Reference proteome</keyword>
<protein>
    <recommendedName>
        <fullName evidence="11">Bestrophin</fullName>
    </recommendedName>
</protein>
<dbReference type="GO" id="GO:0050908">
    <property type="term" value="P:detection of light stimulus involved in visual perception"/>
    <property type="evidence" value="ECO:0007669"/>
    <property type="project" value="Ensembl"/>
</dbReference>
<feature type="transmembrane region" description="Helical" evidence="11">
    <location>
        <begin position="269"/>
        <end position="287"/>
    </location>
</feature>
<keyword evidence="6 11" id="KW-0869">Chloride channel</keyword>
<dbReference type="GO" id="GO:0160133">
    <property type="term" value="F:bicarbonate channel activity"/>
    <property type="evidence" value="ECO:0007669"/>
    <property type="project" value="Ensembl"/>
</dbReference>
<dbReference type="GO" id="GO:0098857">
    <property type="term" value="C:membrane microdomain"/>
    <property type="evidence" value="ECO:0007669"/>
    <property type="project" value="Ensembl"/>
</dbReference>
<keyword evidence="11" id="KW-0813">Transport</keyword>
<reference evidence="13" key="2">
    <citation type="submission" date="2025-08" db="UniProtKB">
        <authorList>
            <consortium name="Ensembl"/>
        </authorList>
    </citation>
    <scope>IDENTIFICATION</scope>
</reference>
<evidence type="ECO:0000313" key="14">
    <source>
        <dbReference type="Proteomes" id="UP000233180"/>
    </source>
</evidence>
<dbReference type="AlphaFoldDB" id="A0AAJ7HRV2"/>
<keyword evidence="3 11" id="KW-1133">Transmembrane helix</keyword>
<organism evidence="13 14">
    <name type="scientific">Rhinopithecus bieti</name>
    <name type="common">Black snub-nosed monkey</name>
    <name type="synonym">Pygathrix bieti</name>
    <dbReference type="NCBI Taxonomy" id="61621"/>
    <lineage>
        <taxon>Eukaryota</taxon>
        <taxon>Metazoa</taxon>
        <taxon>Chordata</taxon>
        <taxon>Craniata</taxon>
        <taxon>Vertebrata</taxon>
        <taxon>Euteleostomi</taxon>
        <taxon>Mammalia</taxon>
        <taxon>Eutheria</taxon>
        <taxon>Euarchontoglires</taxon>
        <taxon>Primates</taxon>
        <taxon>Haplorrhini</taxon>
        <taxon>Catarrhini</taxon>
        <taxon>Cercopithecidae</taxon>
        <taxon>Colobinae</taxon>
        <taxon>Rhinopithecus</taxon>
    </lineage>
</organism>
<feature type="compositionally biased region" description="Polar residues" evidence="12">
    <location>
        <begin position="503"/>
        <end position="516"/>
    </location>
</feature>
<dbReference type="GO" id="GO:0042802">
    <property type="term" value="F:identical protein binding"/>
    <property type="evidence" value="ECO:0007669"/>
    <property type="project" value="Ensembl"/>
</dbReference>
<dbReference type="STRING" id="61621.ENSRBIP00000007862"/>
<evidence type="ECO:0000256" key="2">
    <source>
        <dbReference type="ARBA" id="ARBA00022692"/>
    </source>
</evidence>
<dbReference type="GO" id="GO:0034707">
    <property type="term" value="C:chloride channel complex"/>
    <property type="evidence" value="ECO:0007669"/>
    <property type="project" value="UniProtKB-KW"/>
</dbReference>
<dbReference type="InterPro" id="IPR000615">
    <property type="entry name" value="Bestrophin"/>
</dbReference>
<feature type="transmembrane region" description="Helical" evidence="11">
    <location>
        <begin position="235"/>
        <end position="257"/>
    </location>
</feature>
<dbReference type="RefSeq" id="XP_017733884.1">
    <property type="nucleotide sequence ID" value="XM_017878395.1"/>
</dbReference>
<evidence type="ECO:0000256" key="5">
    <source>
        <dbReference type="ARBA" id="ARBA00023136"/>
    </source>
</evidence>
<dbReference type="GO" id="GO:0016323">
    <property type="term" value="C:basolateral plasma membrane"/>
    <property type="evidence" value="ECO:0007669"/>
    <property type="project" value="Ensembl"/>
</dbReference>
<feature type="region of interest" description="Disordered" evidence="12">
    <location>
        <begin position="501"/>
        <end position="520"/>
    </location>
</feature>
<keyword evidence="8 11" id="KW-0407">Ion channel</keyword>
<keyword evidence="4 11" id="KW-0406">Ion transport</keyword>